<sequence>MPDSRPVIAVVHDRGSASLLDIVDGLEPLGTPVLALCPSEHTAEVRPLAEELALVVPLDTDDLDASARLLAAHAPDAVLTFSESRLAVTAQLAARLGLPYHSPATVELLRDKYAQRRRLRERGVDSVRSYRLRRPADWPAALAAVGLPAVLKPASGEGSRSTHPVEDPGRGAALAAELLSGAGREDSLVLEEYLHGRDCGPWGDYVSVESAVSGGRISHWAVTGKFPLAPPFRETGHLRPAPLPESDREATLRLVTRALKALGITTGITHTEVKLTPAGPRLIEVNGRLGGWQTQLAHLAGDVDPVTLAGRVALGRDVSGVRTADDRVVFTRFVTAPVEGGTYVSSHGLRAALALPGVRSVVSRYSPGERIPPGVHSGELAWVEGEAADHESVLRVVEEALRELSFTVEAPHGTRHVMSEPTPAPVSGPASGHGSSTARARSVTLSPSPGP</sequence>
<feature type="region of interest" description="Disordered" evidence="5">
    <location>
        <begin position="412"/>
        <end position="451"/>
    </location>
</feature>
<dbReference type="GO" id="GO:0016874">
    <property type="term" value="F:ligase activity"/>
    <property type="evidence" value="ECO:0007669"/>
    <property type="project" value="UniProtKB-KW"/>
</dbReference>
<dbReference type="GO" id="GO:0046872">
    <property type="term" value="F:metal ion binding"/>
    <property type="evidence" value="ECO:0007669"/>
    <property type="project" value="InterPro"/>
</dbReference>
<dbReference type="GO" id="GO:0005524">
    <property type="term" value="F:ATP binding"/>
    <property type="evidence" value="ECO:0007669"/>
    <property type="project" value="UniProtKB-UniRule"/>
</dbReference>
<evidence type="ECO:0000256" key="2">
    <source>
        <dbReference type="ARBA" id="ARBA00022741"/>
    </source>
</evidence>
<gene>
    <name evidence="7" type="ORF">OG699_00455</name>
    <name evidence="8" type="ORF">OG699_44810</name>
</gene>
<dbReference type="PROSITE" id="PS50975">
    <property type="entry name" value="ATP_GRASP"/>
    <property type="match status" value="1"/>
</dbReference>
<evidence type="ECO:0000259" key="6">
    <source>
        <dbReference type="PROSITE" id="PS50975"/>
    </source>
</evidence>
<dbReference type="InterPro" id="IPR011761">
    <property type="entry name" value="ATP-grasp"/>
</dbReference>
<dbReference type="SUPFAM" id="SSF56059">
    <property type="entry name" value="Glutathione synthetase ATP-binding domain-like"/>
    <property type="match status" value="1"/>
</dbReference>
<evidence type="ECO:0000313" key="8">
    <source>
        <dbReference type="EMBL" id="WTZ14451.1"/>
    </source>
</evidence>
<dbReference type="EMBL" id="CP109546">
    <property type="protein sequence ID" value="WTZ14451.1"/>
    <property type="molecule type" value="Genomic_DNA"/>
</dbReference>
<dbReference type="PANTHER" id="PTHR43585">
    <property type="entry name" value="FUMIPYRROLE BIOSYNTHESIS PROTEIN C"/>
    <property type="match status" value="1"/>
</dbReference>
<accession>A0AAU3HUH5</accession>
<evidence type="ECO:0000256" key="1">
    <source>
        <dbReference type="ARBA" id="ARBA00022598"/>
    </source>
</evidence>
<dbReference type="InterPro" id="IPR040570">
    <property type="entry name" value="LAL_C2"/>
</dbReference>
<dbReference type="Pfam" id="PF18603">
    <property type="entry name" value="LAL_C2"/>
    <property type="match status" value="1"/>
</dbReference>
<proteinExistence type="predicted"/>
<feature type="compositionally biased region" description="Polar residues" evidence="5">
    <location>
        <begin position="433"/>
        <end position="451"/>
    </location>
</feature>
<name>A0AAU3HUH5_9ACTN</name>
<evidence type="ECO:0000256" key="4">
    <source>
        <dbReference type="PROSITE-ProRule" id="PRU00409"/>
    </source>
</evidence>
<evidence type="ECO:0000256" key="5">
    <source>
        <dbReference type="SAM" id="MobiDB-lite"/>
    </source>
</evidence>
<keyword evidence="3 4" id="KW-0067">ATP-binding</keyword>
<organism evidence="7">
    <name type="scientific">Streptomyces sp. NBC_01393</name>
    <dbReference type="NCBI Taxonomy" id="2903851"/>
    <lineage>
        <taxon>Bacteria</taxon>
        <taxon>Bacillati</taxon>
        <taxon>Actinomycetota</taxon>
        <taxon>Actinomycetes</taxon>
        <taxon>Kitasatosporales</taxon>
        <taxon>Streptomycetaceae</taxon>
        <taxon>Streptomyces</taxon>
    </lineage>
</organism>
<dbReference type="Gene3D" id="3.40.50.20">
    <property type="match status" value="1"/>
</dbReference>
<feature type="domain" description="ATP-grasp" evidence="6">
    <location>
        <begin position="116"/>
        <end position="314"/>
    </location>
</feature>
<keyword evidence="2 4" id="KW-0547">Nucleotide-binding</keyword>
<dbReference type="EMBL" id="CP109546">
    <property type="protein sequence ID" value="WTZ06636.1"/>
    <property type="molecule type" value="Genomic_DNA"/>
</dbReference>
<reference evidence="7" key="1">
    <citation type="submission" date="2022-10" db="EMBL/GenBank/DDBJ databases">
        <title>The complete genomes of actinobacterial strains from the NBC collection.</title>
        <authorList>
            <person name="Joergensen T.S."/>
            <person name="Alvarez Arevalo M."/>
            <person name="Sterndorff E.B."/>
            <person name="Faurdal D."/>
            <person name="Vuksanovic O."/>
            <person name="Mourched A.-S."/>
            <person name="Charusanti P."/>
            <person name="Shaw S."/>
            <person name="Blin K."/>
            <person name="Weber T."/>
        </authorList>
    </citation>
    <scope>NUCLEOTIDE SEQUENCE</scope>
    <source>
        <strain evidence="7">NBC_01393</strain>
    </source>
</reference>
<dbReference type="InterPro" id="IPR052032">
    <property type="entry name" value="ATP-dep_AA_Ligase"/>
</dbReference>
<evidence type="ECO:0000313" key="7">
    <source>
        <dbReference type="EMBL" id="WTZ06636.1"/>
    </source>
</evidence>
<protein>
    <submittedName>
        <fullName evidence="7">ATP-grasp domain-containing protein</fullName>
    </submittedName>
</protein>
<dbReference type="Gene3D" id="3.30.470.20">
    <property type="entry name" value="ATP-grasp fold, B domain"/>
    <property type="match status" value="1"/>
</dbReference>
<evidence type="ECO:0000256" key="3">
    <source>
        <dbReference type="ARBA" id="ARBA00022840"/>
    </source>
</evidence>
<keyword evidence="1" id="KW-0436">Ligase</keyword>
<dbReference type="Pfam" id="PF13535">
    <property type="entry name" value="ATP-grasp_4"/>
    <property type="match status" value="1"/>
</dbReference>
<dbReference type="AlphaFoldDB" id="A0AAU3HUH5"/>
<dbReference type="PANTHER" id="PTHR43585:SF2">
    <property type="entry name" value="ATP-GRASP ENZYME FSQD"/>
    <property type="match status" value="1"/>
</dbReference>